<keyword evidence="8" id="KW-1185">Reference proteome</keyword>
<sequence>MQEQRLYYAYTRAYAKSFSTPGNLDRYYKEELPDVLGAVRRKARNGCGKKLLFERLPILKWMPEYRLSYLPQDFLAGLTVGLTAIPQGIAYAVVGGLRPQYGLYSDFMGSFVYILFGTCKDITIGPTAIMALMVQKHTEYSPDFAVLMTFLAGCIILLLGLLNLGFLVQFISAPVIAGFTSAAALTIGSAQVNNLFGLASKSNEFIDAWENFFTNLGSIRLWDSLLGVLTLVFLLVLRKFKDLKGRWANFGKYLSLSRNALAVIIGTLLAYILRDSQPFRLTGQMDPGLPPFQPPPFSTTVDGSPIDFIGMVTRLSTTIIALPIVSILESVAITKAFSKGKIVAASQEMVALGMCNLFGSFVSSMPITASFTRTAINNASGARTTLGGIVTGVLVLLTLGFLTDAFYYIPKATLAAIIISAMIFLFHYEKPIEIWKAKKIDLLPYLITVLISVFLGLEIGIGCGIVLNLAFILYETARPKVHFIEEKVSGCEVVIVKPTQGIPFSAAENLKYRIVKYVTNMGSDQKYVVIDGELIRSIDTTTAWNIVSMCEDLRLLKAEIIFWNWEKNTAGVIYRLSHSIGNHLKSGTNILEYIRKDIQNKVATTDTESLP</sequence>
<dbReference type="EMBL" id="LR899009">
    <property type="protein sequence ID" value="CAD7078250.1"/>
    <property type="molecule type" value="Genomic_DNA"/>
</dbReference>
<dbReference type="Proteomes" id="UP000594454">
    <property type="component" value="Chromosome 1"/>
</dbReference>
<feature type="domain" description="SLC26A/SulP transporter" evidence="6">
    <location>
        <begin position="72"/>
        <end position="448"/>
    </location>
</feature>
<dbReference type="AlphaFoldDB" id="A0A7R8UCH9"/>
<organism evidence="7 8">
    <name type="scientific">Hermetia illucens</name>
    <name type="common">Black soldier fly</name>
    <dbReference type="NCBI Taxonomy" id="343691"/>
    <lineage>
        <taxon>Eukaryota</taxon>
        <taxon>Metazoa</taxon>
        <taxon>Ecdysozoa</taxon>
        <taxon>Arthropoda</taxon>
        <taxon>Hexapoda</taxon>
        <taxon>Insecta</taxon>
        <taxon>Pterygota</taxon>
        <taxon>Neoptera</taxon>
        <taxon>Endopterygota</taxon>
        <taxon>Diptera</taxon>
        <taxon>Brachycera</taxon>
        <taxon>Stratiomyomorpha</taxon>
        <taxon>Stratiomyidae</taxon>
        <taxon>Hermetiinae</taxon>
        <taxon>Hermetia</taxon>
    </lineage>
</organism>
<dbReference type="GO" id="GO:0016020">
    <property type="term" value="C:membrane"/>
    <property type="evidence" value="ECO:0007669"/>
    <property type="project" value="UniProtKB-SubCell"/>
</dbReference>
<feature type="transmembrane region" description="Helical" evidence="5">
    <location>
        <begin position="144"/>
        <end position="168"/>
    </location>
</feature>
<feature type="transmembrane region" description="Helical" evidence="5">
    <location>
        <begin position="381"/>
        <end position="401"/>
    </location>
</feature>
<dbReference type="GO" id="GO:0055085">
    <property type="term" value="P:transmembrane transport"/>
    <property type="evidence" value="ECO:0007669"/>
    <property type="project" value="InterPro"/>
</dbReference>
<feature type="transmembrane region" description="Helical" evidence="5">
    <location>
        <begin position="256"/>
        <end position="273"/>
    </location>
</feature>
<dbReference type="InterPro" id="IPR011547">
    <property type="entry name" value="SLC26A/SulP_dom"/>
</dbReference>
<evidence type="ECO:0000256" key="5">
    <source>
        <dbReference type="SAM" id="Phobius"/>
    </source>
</evidence>
<evidence type="ECO:0000259" key="6">
    <source>
        <dbReference type="Pfam" id="PF00916"/>
    </source>
</evidence>
<evidence type="ECO:0000256" key="3">
    <source>
        <dbReference type="ARBA" id="ARBA00022989"/>
    </source>
</evidence>
<dbReference type="OrthoDB" id="288203at2759"/>
<protein>
    <recommendedName>
        <fullName evidence="6">SLC26A/SulP transporter domain-containing protein</fullName>
    </recommendedName>
</protein>
<reference evidence="7 8" key="1">
    <citation type="submission" date="2020-11" db="EMBL/GenBank/DDBJ databases">
        <authorList>
            <person name="Wallbank WR R."/>
            <person name="Pardo Diaz C."/>
            <person name="Kozak K."/>
            <person name="Martin S."/>
            <person name="Jiggins C."/>
            <person name="Moest M."/>
            <person name="Warren A I."/>
            <person name="Generalovic N T."/>
            <person name="Byers J.R.P. K."/>
            <person name="Montejo-Kovacevich G."/>
            <person name="Yen C E."/>
        </authorList>
    </citation>
    <scope>NUCLEOTIDE SEQUENCE [LARGE SCALE GENOMIC DNA]</scope>
</reference>
<feature type="transmembrane region" description="Helical" evidence="5">
    <location>
        <begin position="408"/>
        <end position="426"/>
    </location>
</feature>
<dbReference type="Gene3D" id="3.30.750.24">
    <property type="entry name" value="STAS domain"/>
    <property type="match status" value="1"/>
</dbReference>
<feature type="transmembrane region" description="Helical" evidence="5">
    <location>
        <begin position="74"/>
        <end position="97"/>
    </location>
</feature>
<gene>
    <name evidence="7" type="ORF">HERILL_LOCUS1530</name>
</gene>
<keyword evidence="4 5" id="KW-0472">Membrane</keyword>
<feature type="transmembrane region" description="Helical" evidence="5">
    <location>
        <begin position="219"/>
        <end position="236"/>
    </location>
</feature>
<dbReference type="NCBIfam" id="TIGR00815">
    <property type="entry name" value="sulP"/>
    <property type="match status" value="1"/>
</dbReference>
<keyword evidence="3 5" id="KW-1133">Transmembrane helix</keyword>
<dbReference type="Pfam" id="PF00916">
    <property type="entry name" value="Sulfate_transp"/>
    <property type="match status" value="1"/>
</dbReference>
<evidence type="ECO:0000313" key="7">
    <source>
        <dbReference type="EMBL" id="CAD7078250.1"/>
    </source>
</evidence>
<dbReference type="InterPro" id="IPR036513">
    <property type="entry name" value="STAS_dom_sf"/>
</dbReference>
<proteinExistence type="predicted"/>
<feature type="transmembrane region" description="Helical" evidence="5">
    <location>
        <begin position="349"/>
        <end position="369"/>
    </location>
</feature>
<feature type="transmembrane region" description="Helical" evidence="5">
    <location>
        <begin position="446"/>
        <end position="474"/>
    </location>
</feature>
<comment type="subcellular location">
    <subcellularLocation>
        <location evidence="1">Membrane</location>
        <topology evidence="1">Multi-pass membrane protein</topology>
    </subcellularLocation>
</comment>
<dbReference type="PANTHER" id="PTHR11814">
    <property type="entry name" value="SULFATE TRANSPORTER"/>
    <property type="match status" value="1"/>
</dbReference>
<feature type="transmembrane region" description="Helical" evidence="5">
    <location>
        <begin position="308"/>
        <end position="328"/>
    </location>
</feature>
<evidence type="ECO:0000256" key="2">
    <source>
        <dbReference type="ARBA" id="ARBA00022692"/>
    </source>
</evidence>
<evidence type="ECO:0000313" key="8">
    <source>
        <dbReference type="Proteomes" id="UP000594454"/>
    </source>
</evidence>
<evidence type="ECO:0000256" key="1">
    <source>
        <dbReference type="ARBA" id="ARBA00004141"/>
    </source>
</evidence>
<dbReference type="InterPro" id="IPR001902">
    <property type="entry name" value="SLC26A/SulP_fam"/>
</dbReference>
<keyword evidence="2 5" id="KW-0812">Transmembrane</keyword>
<dbReference type="FunCoup" id="A0A7R8UCH9">
    <property type="interactions" value="46"/>
</dbReference>
<accession>A0A7R8UCH9</accession>
<name>A0A7R8UCH9_HERIL</name>
<feature type="transmembrane region" description="Helical" evidence="5">
    <location>
        <begin position="109"/>
        <end position="132"/>
    </location>
</feature>
<dbReference type="InParanoid" id="A0A7R8UCH9"/>
<evidence type="ECO:0000256" key="4">
    <source>
        <dbReference type="ARBA" id="ARBA00023136"/>
    </source>
</evidence>
<feature type="transmembrane region" description="Helical" evidence="5">
    <location>
        <begin position="175"/>
        <end position="199"/>
    </location>
</feature>